<organism evidence="3 4">
    <name type="scientific">Toxocara canis</name>
    <name type="common">Canine roundworm</name>
    <dbReference type="NCBI Taxonomy" id="6265"/>
    <lineage>
        <taxon>Eukaryota</taxon>
        <taxon>Metazoa</taxon>
        <taxon>Ecdysozoa</taxon>
        <taxon>Nematoda</taxon>
        <taxon>Chromadorea</taxon>
        <taxon>Rhabditida</taxon>
        <taxon>Spirurina</taxon>
        <taxon>Ascaridomorpha</taxon>
        <taxon>Ascaridoidea</taxon>
        <taxon>Toxocaridae</taxon>
        <taxon>Toxocara</taxon>
    </lineage>
</organism>
<dbReference type="PANTHER" id="PTHR21724">
    <property type="entry name" value="SHKT DOMAIN-CONTAINING PROTEIN"/>
    <property type="match status" value="1"/>
</dbReference>
<accession>A0A0B2VLE5</accession>
<proteinExistence type="predicted"/>
<evidence type="ECO:0000313" key="3">
    <source>
        <dbReference type="EMBL" id="KHN81840.1"/>
    </source>
</evidence>
<dbReference type="OMA" id="CQGGPTT"/>
<dbReference type="AlphaFoldDB" id="A0A0B2VLE5"/>
<gene>
    <name evidence="3" type="ORF">Tcan_00174</name>
</gene>
<dbReference type="SMART" id="SM00254">
    <property type="entry name" value="ShKT"/>
    <property type="match status" value="4"/>
</dbReference>
<keyword evidence="1" id="KW-1015">Disulfide bond</keyword>
<comment type="caution">
    <text evidence="1">Lacks conserved residue(s) required for the propagation of feature annotation.</text>
</comment>
<comment type="caution">
    <text evidence="3">The sequence shown here is derived from an EMBL/GenBank/DDBJ whole genome shotgun (WGS) entry which is preliminary data.</text>
</comment>
<dbReference type="PANTHER" id="PTHR21724:SF109">
    <property type="entry name" value="SHKT DOMAIN-CONTAINING PROTEIN"/>
    <property type="match status" value="1"/>
</dbReference>
<name>A0A0B2VLE5_TOXCA</name>
<feature type="disulfide bond" evidence="1">
    <location>
        <begin position="101"/>
        <end position="119"/>
    </location>
</feature>
<feature type="disulfide bond" evidence="1">
    <location>
        <begin position="110"/>
        <end position="123"/>
    </location>
</feature>
<dbReference type="OrthoDB" id="5873766at2759"/>
<feature type="disulfide bond" evidence="1">
    <location>
        <begin position="19"/>
        <end position="32"/>
    </location>
</feature>
<protein>
    <recommendedName>
        <fullName evidence="2">ShKT domain-containing protein</fullName>
    </recommendedName>
</protein>
<dbReference type="InterPro" id="IPR003582">
    <property type="entry name" value="ShKT_dom"/>
</dbReference>
<evidence type="ECO:0000259" key="2">
    <source>
        <dbReference type="PROSITE" id="PS51670"/>
    </source>
</evidence>
<dbReference type="Pfam" id="PF01549">
    <property type="entry name" value="ShK"/>
    <property type="match status" value="2"/>
</dbReference>
<keyword evidence="4" id="KW-1185">Reference proteome</keyword>
<feature type="domain" description="ShKT" evidence="2">
    <location>
        <begin position="94"/>
        <end position="126"/>
    </location>
</feature>
<feature type="non-terminal residue" evidence="3">
    <location>
        <position position="1"/>
    </location>
</feature>
<feature type="domain" description="ShKT" evidence="2">
    <location>
        <begin position="3"/>
        <end position="35"/>
    </location>
</feature>
<sequence>ADCKDDVDYCHTIVKNNKCSLNVAKRHCRKSCGNCTEPAPARPAPSADCYDDNPDCENSFYICGIYPQYEAECKQTCEICGQPERPSPTPGSGCEDEVGFCYSIVAQNKCGLNAAKRLCRKSCGHCQAPVPARPTPTIECFDQREDCESGFYVCGAYPEHAAECRMTCEICNDKSATTKNPVA</sequence>
<dbReference type="Proteomes" id="UP000031036">
    <property type="component" value="Unassembled WGS sequence"/>
</dbReference>
<dbReference type="PROSITE" id="PS51670">
    <property type="entry name" value="SHKT"/>
    <property type="match status" value="2"/>
</dbReference>
<evidence type="ECO:0000313" key="4">
    <source>
        <dbReference type="Proteomes" id="UP000031036"/>
    </source>
</evidence>
<reference evidence="3 4" key="1">
    <citation type="submission" date="2014-11" db="EMBL/GenBank/DDBJ databases">
        <title>Genetic blueprint of the zoonotic pathogen Toxocara canis.</title>
        <authorList>
            <person name="Zhu X.-Q."/>
            <person name="Korhonen P.K."/>
            <person name="Cai H."/>
            <person name="Young N.D."/>
            <person name="Nejsum P."/>
            <person name="von Samson-Himmelstjerna G."/>
            <person name="Boag P.R."/>
            <person name="Tan P."/>
            <person name="Li Q."/>
            <person name="Min J."/>
            <person name="Yang Y."/>
            <person name="Wang X."/>
            <person name="Fang X."/>
            <person name="Hall R.S."/>
            <person name="Hofmann A."/>
            <person name="Sternberg P.W."/>
            <person name="Jex A.R."/>
            <person name="Gasser R.B."/>
        </authorList>
    </citation>
    <scope>NUCLEOTIDE SEQUENCE [LARGE SCALE GENOMIC DNA]</scope>
    <source>
        <strain evidence="3">PN_DK_2014</strain>
    </source>
</reference>
<dbReference type="EMBL" id="JPKZ01001448">
    <property type="protein sequence ID" value="KHN81840.1"/>
    <property type="molecule type" value="Genomic_DNA"/>
</dbReference>
<feature type="disulfide bond" evidence="1">
    <location>
        <begin position="10"/>
        <end position="28"/>
    </location>
</feature>
<evidence type="ECO:0000256" key="1">
    <source>
        <dbReference type="PROSITE-ProRule" id="PRU01005"/>
    </source>
</evidence>